<dbReference type="AlphaFoldDB" id="A0A4Y6UDK1"/>
<dbReference type="GO" id="GO:0016491">
    <property type="term" value="F:oxidoreductase activity"/>
    <property type="evidence" value="ECO:0007669"/>
    <property type="project" value="UniProtKB-KW"/>
</dbReference>
<dbReference type="InterPro" id="IPR002364">
    <property type="entry name" value="Quin_OxRdtase/zeta-crystal_CS"/>
</dbReference>
<dbReference type="PROSITE" id="PS01162">
    <property type="entry name" value="QOR_ZETA_CRYSTAL"/>
    <property type="match status" value="1"/>
</dbReference>
<dbReference type="CDD" id="cd08252">
    <property type="entry name" value="AL_MDR"/>
    <property type="match status" value="1"/>
</dbReference>
<dbReference type="Gene3D" id="3.90.180.10">
    <property type="entry name" value="Medium-chain alcohol dehydrogenases, catalytic domain"/>
    <property type="match status" value="1"/>
</dbReference>
<dbReference type="InterPro" id="IPR011032">
    <property type="entry name" value="GroES-like_sf"/>
</dbReference>
<dbReference type="InterPro" id="IPR052585">
    <property type="entry name" value="Lipid_raft_assoc_Zn_ADH"/>
</dbReference>
<gene>
    <name evidence="3" type="ORF">E3E12_07310</name>
</gene>
<sequence>MHAIGFTKPGPLSAPDALVDFEVGVPTPGPRDILVRIEAISVNPADVKVRASATPPKGQPRILGWDGAGTVVATGAQVESFKVGDEVFFAGDISRPGSYADFTLVDERLVARKPQSLDWAEAAAMPLTMLTAWEGLFERLGVGHRALTDAAQATGPAPGAGEALLVIGGAGGVGSSVIQLASALTGLTVVATASRPETACWATRMGAHHIIDHHGAMVDEYACLSLPAPRYVFSTQATDRHLGALAELIAPEGAMVMIDDPEVLNVTPFKRKSVGVHWEFMFTRPLLATPTMARQGEILKNVATLLDAKVLRTTAHTKLAGLNATTLKLAHGIVESNRAVGKVVITR</sequence>
<dbReference type="InterPro" id="IPR020843">
    <property type="entry name" value="ER"/>
</dbReference>
<dbReference type="Gene3D" id="3.40.50.720">
    <property type="entry name" value="NAD(P)-binding Rossmann-like Domain"/>
    <property type="match status" value="1"/>
</dbReference>
<dbReference type="GO" id="GO:0008270">
    <property type="term" value="F:zinc ion binding"/>
    <property type="evidence" value="ECO:0007669"/>
    <property type="project" value="InterPro"/>
</dbReference>
<dbReference type="SUPFAM" id="SSF50129">
    <property type="entry name" value="GroES-like"/>
    <property type="match status" value="1"/>
</dbReference>
<dbReference type="RefSeq" id="WP_141444184.1">
    <property type="nucleotide sequence ID" value="NZ_CP038231.1"/>
</dbReference>
<dbReference type="KEGG" id="swf:E3E12_07310"/>
<evidence type="ECO:0000313" key="3">
    <source>
        <dbReference type="EMBL" id="QDH14481.1"/>
    </source>
</evidence>
<keyword evidence="1" id="KW-0862">Zinc</keyword>
<feature type="domain" description="Enoyl reductase (ER)" evidence="2">
    <location>
        <begin position="10"/>
        <end position="345"/>
    </location>
</feature>
<dbReference type="OrthoDB" id="9785812at2"/>
<proteinExistence type="inferred from homology"/>
<accession>A0A4Y6UDK1</accession>
<dbReference type="PANTHER" id="PTHR43482:SF1">
    <property type="entry name" value="PROTEIN AST1-RELATED"/>
    <property type="match status" value="1"/>
</dbReference>
<dbReference type="PANTHER" id="PTHR43482">
    <property type="entry name" value="PROTEIN AST1-RELATED"/>
    <property type="match status" value="1"/>
</dbReference>
<protein>
    <recommendedName>
        <fullName evidence="1">Zinc-type alcohol dehydrogenase-like protein</fullName>
    </recommendedName>
</protein>
<dbReference type="Pfam" id="PF08240">
    <property type="entry name" value="ADH_N"/>
    <property type="match status" value="1"/>
</dbReference>
<keyword evidence="1" id="KW-0560">Oxidoreductase</keyword>
<dbReference type="Pfam" id="PF13602">
    <property type="entry name" value="ADH_zinc_N_2"/>
    <property type="match status" value="1"/>
</dbReference>
<evidence type="ECO:0000256" key="1">
    <source>
        <dbReference type="RuleBase" id="RU364000"/>
    </source>
</evidence>
<dbReference type="InterPro" id="IPR036291">
    <property type="entry name" value="NAD(P)-bd_dom_sf"/>
</dbReference>
<dbReference type="NCBIfam" id="TIGR02817">
    <property type="entry name" value="adh_fam_1"/>
    <property type="match status" value="1"/>
</dbReference>
<keyword evidence="1" id="KW-0479">Metal-binding</keyword>
<reference evidence="3 4" key="1">
    <citation type="submission" date="2019-03" db="EMBL/GenBank/DDBJ databases">
        <title>The complete genome sequence of Swingsia_sp. F3b2 LMG30590(T).</title>
        <authorList>
            <person name="Chua K.-O."/>
            <person name="Chan K.-G."/>
            <person name="See-Too W.-S."/>
        </authorList>
    </citation>
    <scope>NUCLEOTIDE SEQUENCE [LARGE SCALE GENOMIC DNA]</scope>
    <source>
        <strain evidence="3 4">F3b2</strain>
    </source>
</reference>
<dbReference type="InterPro" id="IPR013154">
    <property type="entry name" value="ADH-like_N"/>
</dbReference>
<keyword evidence="4" id="KW-1185">Reference proteome</keyword>
<dbReference type="SMART" id="SM00829">
    <property type="entry name" value="PKS_ER"/>
    <property type="match status" value="1"/>
</dbReference>
<evidence type="ECO:0000259" key="2">
    <source>
        <dbReference type="SMART" id="SM00829"/>
    </source>
</evidence>
<dbReference type="EMBL" id="CP038231">
    <property type="protein sequence ID" value="QDH14481.1"/>
    <property type="molecule type" value="Genomic_DNA"/>
</dbReference>
<dbReference type="Proteomes" id="UP000318709">
    <property type="component" value="Chromosome"/>
</dbReference>
<name>A0A4Y6UDK1_9PROT</name>
<dbReference type="InterPro" id="IPR014182">
    <property type="entry name" value="ADH_Zn_typ-1"/>
</dbReference>
<dbReference type="SUPFAM" id="SSF51735">
    <property type="entry name" value="NAD(P)-binding Rossmann-fold domains"/>
    <property type="match status" value="1"/>
</dbReference>
<comment type="similarity">
    <text evidence="1">Belongs to the zinc-containing alcohol dehydrogenase family. Quinone oxidoreductase subfamily.</text>
</comment>
<organism evidence="3 4">
    <name type="scientific">Formicincola oecophyllae</name>
    <dbReference type="NCBI Taxonomy" id="2558361"/>
    <lineage>
        <taxon>Bacteria</taxon>
        <taxon>Pseudomonadati</taxon>
        <taxon>Pseudomonadota</taxon>
        <taxon>Alphaproteobacteria</taxon>
        <taxon>Acetobacterales</taxon>
        <taxon>Acetobacteraceae</taxon>
        <taxon>Formicincola</taxon>
    </lineage>
</organism>
<evidence type="ECO:0000313" key="4">
    <source>
        <dbReference type="Proteomes" id="UP000318709"/>
    </source>
</evidence>